<feature type="signal peptide" evidence="8">
    <location>
        <begin position="1"/>
        <end position="27"/>
    </location>
</feature>
<evidence type="ECO:0000256" key="5">
    <source>
        <dbReference type="ARBA" id="ARBA00022889"/>
    </source>
</evidence>
<reference evidence="10 11" key="1">
    <citation type="submission" date="2024-09" db="EMBL/GenBank/DDBJ databases">
        <authorList>
            <person name="Sun Q."/>
            <person name="Mori K."/>
        </authorList>
    </citation>
    <scope>NUCLEOTIDE SEQUENCE [LARGE SCALE GENOMIC DNA]</scope>
    <source>
        <strain evidence="10 11">JCM 10918</strain>
    </source>
</reference>
<name>A0ABV5VMW9_9ACTN</name>
<dbReference type="InterPro" id="IPR005528">
    <property type="entry name" value="ChpA-H"/>
</dbReference>
<keyword evidence="11" id="KW-1185">Reference proteome</keyword>
<keyword evidence="2" id="KW-0134">Cell wall</keyword>
<dbReference type="EMBL" id="JBHMAR010000064">
    <property type="protein sequence ID" value="MFB9738943.1"/>
    <property type="molecule type" value="Genomic_DNA"/>
</dbReference>
<comment type="subcellular location">
    <subcellularLocation>
        <location evidence="1">Secreted</location>
        <location evidence="1">Cell wall</location>
    </subcellularLocation>
</comment>
<feature type="chain" id="PRO_5045455017" evidence="8">
    <location>
        <begin position="28"/>
        <end position="98"/>
    </location>
</feature>
<dbReference type="PROSITE" id="PS51884">
    <property type="entry name" value="CHAPLIN"/>
    <property type="match status" value="1"/>
</dbReference>
<evidence type="ECO:0000256" key="1">
    <source>
        <dbReference type="ARBA" id="ARBA00004191"/>
    </source>
</evidence>
<evidence type="ECO:0000313" key="11">
    <source>
        <dbReference type="Proteomes" id="UP001589703"/>
    </source>
</evidence>
<evidence type="ECO:0000256" key="3">
    <source>
        <dbReference type="ARBA" id="ARBA00022525"/>
    </source>
</evidence>
<evidence type="ECO:0000256" key="4">
    <source>
        <dbReference type="ARBA" id="ARBA00022729"/>
    </source>
</evidence>
<evidence type="ECO:0000256" key="2">
    <source>
        <dbReference type="ARBA" id="ARBA00022512"/>
    </source>
</evidence>
<gene>
    <name evidence="10" type="ORF">ACFFRO_28130</name>
</gene>
<keyword evidence="4 8" id="KW-0732">Signal</keyword>
<feature type="domain" description="Chaplin" evidence="9">
    <location>
        <begin position="57"/>
        <end position="97"/>
    </location>
</feature>
<evidence type="ECO:0000256" key="7">
    <source>
        <dbReference type="PROSITE-ProRule" id="PRU01232"/>
    </source>
</evidence>
<evidence type="ECO:0000256" key="6">
    <source>
        <dbReference type="ARBA" id="ARBA00023087"/>
    </source>
</evidence>
<comment type="caution">
    <text evidence="10">The sequence shown here is derived from an EMBL/GenBank/DDBJ whole genome shotgun (WGS) entry which is preliminary data.</text>
</comment>
<evidence type="ECO:0000256" key="8">
    <source>
        <dbReference type="SAM" id="SignalP"/>
    </source>
</evidence>
<dbReference type="Pfam" id="PF03777">
    <property type="entry name" value="ChpA-C"/>
    <property type="match status" value="1"/>
</dbReference>
<protein>
    <submittedName>
        <fullName evidence="10">Chaplin</fullName>
    </submittedName>
</protein>
<dbReference type="RefSeq" id="WP_247469608.1">
    <property type="nucleotide sequence ID" value="NZ_JBHMAR010000064.1"/>
</dbReference>
<keyword evidence="6 7" id="KW-0034">Amyloid</keyword>
<dbReference type="Proteomes" id="UP001589703">
    <property type="component" value="Unassembled WGS sequence"/>
</dbReference>
<proteinExistence type="predicted"/>
<keyword evidence="5" id="KW-0130">Cell adhesion</keyword>
<organism evidence="10 11">
    <name type="scientific">Streptomyces thermocoprophilus</name>
    <dbReference type="NCBI Taxonomy" id="78356"/>
    <lineage>
        <taxon>Bacteria</taxon>
        <taxon>Bacillati</taxon>
        <taxon>Actinomycetota</taxon>
        <taxon>Actinomycetes</taxon>
        <taxon>Kitasatosporales</taxon>
        <taxon>Streptomycetaceae</taxon>
        <taxon>Streptomyces</taxon>
    </lineage>
</organism>
<evidence type="ECO:0000259" key="9">
    <source>
        <dbReference type="PROSITE" id="PS51884"/>
    </source>
</evidence>
<keyword evidence="3" id="KW-0964">Secreted</keyword>
<evidence type="ECO:0000313" key="10">
    <source>
        <dbReference type="EMBL" id="MFB9738943.1"/>
    </source>
</evidence>
<sequence length="98" mass="9408">MRVIPRVLAATAVAGLTVLGTSAAAQAAPATPAAAPAGVLSYECDGGACAVGEAVGSPGVLSGNVIQVPIHIPVNVCGNSVNIVGLLNPTAGNYCVND</sequence>
<accession>A0ABV5VMW9</accession>